<protein>
    <submittedName>
        <fullName evidence="6">Segregation and condensation protein B</fullName>
    </submittedName>
</protein>
<feature type="compositionally biased region" description="Acidic residues" evidence="5">
    <location>
        <begin position="232"/>
        <end position="247"/>
    </location>
</feature>
<sequence>MTMDPARAQSMSDHHAKSDEHADLEGAAMGKGESGAMEALNEHRLREAERIAEALVFASATPIPGKAIAEKLPQGVDVSAVMEQLSRSYAQRGVNLVRVGDAWAFRTAADLSFLIRKDETEVRKLSRAGLEVMAIIAYHQPVTRAEIEDVRGVATSRGTLDVLLESGWVRMRGRRRTPGRPVTYGTTPAFLDHFGLEELRDLPGMEELKGAGLLSSRIPSSFQVPQPPANDDLAEDEDPITQMDLEELGLLTPMGEADD</sequence>
<dbReference type="GO" id="GO:0051301">
    <property type="term" value="P:cell division"/>
    <property type="evidence" value="ECO:0007669"/>
    <property type="project" value="UniProtKB-KW"/>
</dbReference>
<evidence type="ECO:0000256" key="3">
    <source>
        <dbReference type="ARBA" id="ARBA00022829"/>
    </source>
</evidence>
<accession>A0A317PRU9</accession>
<evidence type="ECO:0000313" key="7">
    <source>
        <dbReference type="Proteomes" id="UP000246352"/>
    </source>
</evidence>
<gene>
    <name evidence="6" type="ORF">DFR52_101893</name>
</gene>
<dbReference type="PANTHER" id="PTHR34298:SF2">
    <property type="entry name" value="SEGREGATION AND CONDENSATION PROTEIN B"/>
    <property type="match status" value="1"/>
</dbReference>
<feature type="compositionally biased region" description="Basic and acidic residues" evidence="5">
    <location>
        <begin position="12"/>
        <end position="22"/>
    </location>
</feature>
<dbReference type="InterPro" id="IPR036388">
    <property type="entry name" value="WH-like_DNA-bd_sf"/>
</dbReference>
<keyword evidence="3" id="KW-0159">Chromosome partition</keyword>
<keyword evidence="4" id="KW-0131">Cell cycle</keyword>
<dbReference type="AlphaFoldDB" id="A0A317PRU9"/>
<keyword evidence="1" id="KW-0963">Cytoplasm</keyword>
<evidence type="ECO:0000256" key="4">
    <source>
        <dbReference type="ARBA" id="ARBA00023306"/>
    </source>
</evidence>
<evidence type="ECO:0000256" key="2">
    <source>
        <dbReference type="ARBA" id="ARBA00022618"/>
    </source>
</evidence>
<comment type="caution">
    <text evidence="6">The sequence shown here is derived from an EMBL/GenBank/DDBJ whole genome shotgun (WGS) entry which is preliminary data.</text>
</comment>
<feature type="region of interest" description="Disordered" evidence="5">
    <location>
        <begin position="218"/>
        <end position="259"/>
    </location>
</feature>
<dbReference type="NCBIfam" id="TIGR00281">
    <property type="entry name" value="SMC-Scp complex subunit ScpB"/>
    <property type="match status" value="1"/>
</dbReference>
<evidence type="ECO:0000313" key="6">
    <source>
        <dbReference type="EMBL" id="PWW04201.1"/>
    </source>
</evidence>
<dbReference type="SUPFAM" id="SSF46785">
    <property type="entry name" value="Winged helix' DNA-binding domain"/>
    <property type="match status" value="2"/>
</dbReference>
<dbReference type="Proteomes" id="UP000246352">
    <property type="component" value="Unassembled WGS sequence"/>
</dbReference>
<evidence type="ECO:0000256" key="1">
    <source>
        <dbReference type="ARBA" id="ARBA00022490"/>
    </source>
</evidence>
<dbReference type="Gene3D" id="1.10.10.10">
    <property type="entry name" value="Winged helix-like DNA-binding domain superfamily/Winged helix DNA-binding domain"/>
    <property type="match status" value="2"/>
</dbReference>
<proteinExistence type="predicted"/>
<dbReference type="InterPro" id="IPR036390">
    <property type="entry name" value="WH_DNA-bd_sf"/>
</dbReference>
<keyword evidence="7" id="KW-1185">Reference proteome</keyword>
<dbReference type="GO" id="GO:0051304">
    <property type="term" value="P:chromosome separation"/>
    <property type="evidence" value="ECO:0007669"/>
    <property type="project" value="InterPro"/>
</dbReference>
<dbReference type="PANTHER" id="PTHR34298">
    <property type="entry name" value="SEGREGATION AND CONDENSATION PROTEIN B"/>
    <property type="match status" value="1"/>
</dbReference>
<organism evidence="6 7">
    <name type="scientific">Hoeflea marina</name>
    <dbReference type="NCBI Taxonomy" id="274592"/>
    <lineage>
        <taxon>Bacteria</taxon>
        <taxon>Pseudomonadati</taxon>
        <taxon>Pseudomonadota</taxon>
        <taxon>Alphaproteobacteria</taxon>
        <taxon>Hyphomicrobiales</taxon>
        <taxon>Rhizobiaceae</taxon>
        <taxon>Hoeflea</taxon>
    </lineage>
</organism>
<evidence type="ECO:0000256" key="5">
    <source>
        <dbReference type="SAM" id="MobiDB-lite"/>
    </source>
</evidence>
<dbReference type="Pfam" id="PF04079">
    <property type="entry name" value="SMC_ScpB"/>
    <property type="match status" value="1"/>
</dbReference>
<feature type="region of interest" description="Disordered" evidence="5">
    <location>
        <begin position="1"/>
        <end position="22"/>
    </location>
</feature>
<dbReference type="InterPro" id="IPR005234">
    <property type="entry name" value="ScpB_csome_segregation"/>
</dbReference>
<reference evidence="6 7" key="1">
    <citation type="submission" date="2018-05" db="EMBL/GenBank/DDBJ databases">
        <title>Genomic Encyclopedia of Type Strains, Phase IV (KMG-IV): sequencing the most valuable type-strain genomes for metagenomic binning, comparative biology and taxonomic classification.</title>
        <authorList>
            <person name="Goeker M."/>
        </authorList>
    </citation>
    <scope>NUCLEOTIDE SEQUENCE [LARGE SCALE GENOMIC DNA]</scope>
    <source>
        <strain evidence="6 7">DSM 16791</strain>
    </source>
</reference>
<dbReference type="EMBL" id="QGTR01000001">
    <property type="protein sequence ID" value="PWW04201.1"/>
    <property type="molecule type" value="Genomic_DNA"/>
</dbReference>
<name>A0A317PRU9_9HYPH</name>
<keyword evidence="2" id="KW-0132">Cell division</keyword>